<proteinExistence type="predicted"/>
<dbReference type="Pfam" id="PF18139">
    <property type="entry name" value="LSDAT_euk"/>
    <property type="match status" value="1"/>
</dbReference>
<evidence type="ECO:0008006" key="12">
    <source>
        <dbReference type="Google" id="ProtNLM"/>
    </source>
</evidence>
<organism evidence="10 11">
    <name type="scientific">Magallana gigas</name>
    <name type="common">Pacific oyster</name>
    <name type="synonym">Crassostrea gigas</name>
    <dbReference type="NCBI Taxonomy" id="29159"/>
    <lineage>
        <taxon>Eukaryota</taxon>
        <taxon>Metazoa</taxon>
        <taxon>Spiralia</taxon>
        <taxon>Lophotrochozoa</taxon>
        <taxon>Mollusca</taxon>
        <taxon>Bivalvia</taxon>
        <taxon>Autobranchia</taxon>
        <taxon>Pteriomorphia</taxon>
        <taxon>Ostreida</taxon>
        <taxon>Ostreoidea</taxon>
        <taxon>Ostreidae</taxon>
        <taxon>Magallana</taxon>
    </lineage>
</organism>
<evidence type="ECO:0000259" key="9">
    <source>
        <dbReference type="Pfam" id="PF25508"/>
    </source>
</evidence>
<dbReference type="InterPro" id="IPR041491">
    <property type="entry name" value="TRPM_SLOG"/>
</dbReference>
<evidence type="ECO:0000313" key="10">
    <source>
        <dbReference type="EnsemblMetazoa" id="G7499.1:cds"/>
    </source>
</evidence>
<protein>
    <recommendedName>
        <fullName evidence="12">TRPM SLOG domain-containing protein</fullName>
    </recommendedName>
</protein>
<feature type="domain" description="TRPM-like" evidence="9">
    <location>
        <begin position="363"/>
        <end position="582"/>
    </location>
</feature>
<dbReference type="GO" id="GO:0030001">
    <property type="term" value="P:metal ion transport"/>
    <property type="evidence" value="ECO:0007669"/>
    <property type="project" value="TreeGrafter"/>
</dbReference>
<dbReference type="Proteomes" id="UP000005408">
    <property type="component" value="Unassembled WGS sequence"/>
</dbReference>
<accession>A0A8W8NTV3</accession>
<evidence type="ECO:0000256" key="5">
    <source>
        <dbReference type="ARBA" id="ARBA00023065"/>
    </source>
</evidence>
<evidence type="ECO:0000259" key="8">
    <source>
        <dbReference type="Pfam" id="PF18139"/>
    </source>
</evidence>
<reference evidence="10" key="1">
    <citation type="submission" date="2022-08" db="UniProtKB">
        <authorList>
            <consortium name="EnsemblMetazoa"/>
        </authorList>
    </citation>
    <scope>IDENTIFICATION</scope>
    <source>
        <strain evidence="10">05x7-T-G4-1.051#20</strain>
    </source>
</reference>
<keyword evidence="7" id="KW-0407">Ion channel</keyword>
<evidence type="ECO:0000256" key="1">
    <source>
        <dbReference type="ARBA" id="ARBA00004141"/>
    </source>
</evidence>
<evidence type="ECO:0000256" key="7">
    <source>
        <dbReference type="ARBA" id="ARBA00023303"/>
    </source>
</evidence>
<evidence type="ECO:0000256" key="6">
    <source>
        <dbReference type="ARBA" id="ARBA00023136"/>
    </source>
</evidence>
<dbReference type="EnsemblMetazoa" id="G7499.1">
    <property type="protein sequence ID" value="G7499.1:cds"/>
    <property type="gene ID" value="G7499"/>
</dbReference>
<keyword evidence="4" id="KW-1133">Transmembrane helix</keyword>
<keyword evidence="5" id="KW-0406">Ion transport</keyword>
<keyword evidence="2" id="KW-0813">Transport</keyword>
<evidence type="ECO:0000256" key="2">
    <source>
        <dbReference type="ARBA" id="ARBA00022448"/>
    </source>
</evidence>
<keyword evidence="3" id="KW-0812">Transmembrane</keyword>
<dbReference type="PANTHER" id="PTHR13800:SF1">
    <property type="entry name" value="TRANSIENT RECEPTOR POTENTIAL CATION CHANNEL TRPM"/>
    <property type="match status" value="1"/>
</dbReference>
<keyword evidence="11" id="KW-1185">Reference proteome</keyword>
<evidence type="ECO:0000256" key="3">
    <source>
        <dbReference type="ARBA" id="ARBA00022692"/>
    </source>
</evidence>
<dbReference type="AlphaFoldDB" id="A0A8W8NTV3"/>
<evidence type="ECO:0000256" key="4">
    <source>
        <dbReference type="ARBA" id="ARBA00022989"/>
    </source>
</evidence>
<dbReference type="InterPro" id="IPR050927">
    <property type="entry name" value="TRPM"/>
</dbReference>
<name>A0A8W8NTV3_MAGGI</name>
<dbReference type="PANTHER" id="PTHR13800">
    <property type="entry name" value="TRANSIENT RECEPTOR POTENTIAL CATION CHANNEL, SUBFAMILY M, MEMBER 6"/>
    <property type="match status" value="1"/>
</dbReference>
<sequence length="674" mass="77495">MEEVYLMGYYVNKWTQRTEKSTTEVQGPQLPAKLINKNKEVTEDKNREQYTPTLVLSVIGDSNTLVFNQWPKSVFQEALIETAKCEKETWILYRGGTDGVSKVVKDAYKKYLAMQNWKTEETKSDQKERINLISTTNKEGENPSTDAKKIFQNTKDDPSFLRFETFVSQQNIFYIGPDMMFEIPVPTAIIVCEGDIQTISHIAEALEKQLPVIIMKGSGKAADLVLDYFDKLESFVIKKRFRLLFGDEFDKEEYKKTKKHLKYIKQNRDSVGVFDLHNDHPLKLSSIVGEAVVSFLTKKNIFRTNLKDASQSGIQIHEEHVETKAYVMDPKFSTPTSLPLYFSLGSKVLQQKEESSENCWKILLIEALKANRCEYVSTLLDQEVAIESRYLPDLYKWQSKNEKTLVNLFFEKNFEEFIKNGETKMKDKNLKSEETESSWILSAVRKACRGFLKYEDFKEEKEKSGKKTCTEENSNIGLSDVLLWAIIFNRRELADICWQEEDDNLLIGLVCSAILKTLSKKARGIKEDVLADALEEHSKIFEQRCICILDKINDENTKQAIDVLRKCTSVWGICSSPLTFAYENSMYDVLAHTCSKKYVDRHMSNKFQIKTCAETKLPITPRKLYFLNTHFEQLTVGFLSGTNTGKDNGDAAKTVDFSWSICLLHGVSGNFHFI</sequence>
<comment type="subcellular location">
    <subcellularLocation>
        <location evidence="1">Membrane</location>
        <topology evidence="1">Multi-pass membrane protein</topology>
    </subcellularLocation>
</comment>
<dbReference type="Pfam" id="PF25508">
    <property type="entry name" value="TRPM2"/>
    <property type="match status" value="1"/>
</dbReference>
<keyword evidence="6" id="KW-0472">Membrane</keyword>
<dbReference type="InterPro" id="IPR057366">
    <property type="entry name" value="TRPM-like"/>
</dbReference>
<dbReference type="GO" id="GO:0005886">
    <property type="term" value="C:plasma membrane"/>
    <property type="evidence" value="ECO:0007669"/>
    <property type="project" value="TreeGrafter"/>
</dbReference>
<evidence type="ECO:0000313" key="11">
    <source>
        <dbReference type="Proteomes" id="UP000005408"/>
    </source>
</evidence>
<feature type="domain" description="TRPM SLOG" evidence="8">
    <location>
        <begin position="162"/>
        <end position="225"/>
    </location>
</feature>
<dbReference type="GO" id="GO:0005261">
    <property type="term" value="F:monoatomic cation channel activity"/>
    <property type="evidence" value="ECO:0007669"/>
    <property type="project" value="TreeGrafter"/>
</dbReference>